<proteinExistence type="predicted"/>
<reference evidence="4" key="2">
    <citation type="submission" date="2012-11" db="EMBL/GenBank/DDBJ databases">
        <authorList>
            <person name="Kuo A."/>
            <person name="Curtis B.A."/>
            <person name="Tanifuji G."/>
            <person name="Burki F."/>
            <person name="Gruber A."/>
            <person name="Irimia M."/>
            <person name="Maruyama S."/>
            <person name="Arias M.C."/>
            <person name="Ball S.G."/>
            <person name="Gile G.H."/>
            <person name="Hirakawa Y."/>
            <person name="Hopkins J.F."/>
            <person name="Rensing S.A."/>
            <person name="Schmutz J."/>
            <person name="Symeonidi A."/>
            <person name="Elias M."/>
            <person name="Eveleigh R.J."/>
            <person name="Herman E.K."/>
            <person name="Klute M.J."/>
            <person name="Nakayama T."/>
            <person name="Obornik M."/>
            <person name="Reyes-Prieto A."/>
            <person name="Armbrust E.V."/>
            <person name="Aves S.J."/>
            <person name="Beiko R.G."/>
            <person name="Coutinho P."/>
            <person name="Dacks J.B."/>
            <person name="Durnford D.G."/>
            <person name="Fast N.M."/>
            <person name="Green B.R."/>
            <person name="Grisdale C."/>
            <person name="Hempe F."/>
            <person name="Henrissat B."/>
            <person name="Hoppner M.P."/>
            <person name="Ishida K.-I."/>
            <person name="Kim E."/>
            <person name="Koreny L."/>
            <person name="Kroth P.G."/>
            <person name="Liu Y."/>
            <person name="Malik S.-B."/>
            <person name="Maier U.G."/>
            <person name="McRose D."/>
            <person name="Mock T."/>
            <person name="Neilson J.A."/>
            <person name="Onodera N.T."/>
            <person name="Poole A.M."/>
            <person name="Pritham E.J."/>
            <person name="Richards T.A."/>
            <person name="Rocap G."/>
            <person name="Roy S.W."/>
            <person name="Sarai C."/>
            <person name="Schaack S."/>
            <person name="Shirato S."/>
            <person name="Slamovits C.H."/>
            <person name="Spencer D.F."/>
            <person name="Suzuki S."/>
            <person name="Worden A.Z."/>
            <person name="Zauner S."/>
            <person name="Barry K."/>
            <person name="Bell C."/>
            <person name="Bharti A.K."/>
            <person name="Crow J.A."/>
            <person name="Grimwood J."/>
            <person name="Kramer R."/>
            <person name="Lindquist E."/>
            <person name="Lucas S."/>
            <person name="Salamov A."/>
            <person name="McFadden G.I."/>
            <person name="Lane C.E."/>
            <person name="Keeling P.J."/>
            <person name="Gray M.W."/>
            <person name="Grigoriev I.V."/>
            <person name="Archibald J.M."/>
        </authorList>
    </citation>
    <scope>NUCLEOTIDE SEQUENCE</scope>
    <source>
        <strain evidence="4">CCMP2712</strain>
    </source>
</reference>
<dbReference type="Proteomes" id="UP000011087">
    <property type="component" value="Unassembled WGS sequence"/>
</dbReference>
<accession>L1IN95</accession>
<evidence type="ECO:0000313" key="2">
    <source>
        <dbReference type="EMBL" id="EKX37567.1"/>
    </source>
</evidence>
<feature type="region of interest" description="Disordered" evidence="1">
    <location>
        <begin position="1"/>
        <end position="20"/>
    </location>
</feature>
<feature type="compositionally biased region" description="Low complexity" evidence="1">
    <location>
        <begin position="9"/>
        <end position="20"/>
    </location>
</feature>
<dbReference type="EnsemblProtists" id="EKX37567">
    <property type="protein sequence ID" value="EKX37567"/>
    <property type="gene ID" value="GUITHDRAFT_116207"/>
</dbReference>
<feature type="region of interest" description="Disordered" evidence="1">
    <location>
        <begin position="28"/>
        <end position="59"/>
    </location>
</feature>
<reference evidence="3" key="3">
    <citation type="submission" date="2015-06" db="UniProtKB">
        <authorList>
            <consortium name="EnsemblProtists"/>
        </authorList>
    </citation>
    <scope>IDENTIFICATION</scope>
</reference>
<organism evidence="2">
    <name type="scientific">Guillardia theta (strain CCMP2712)</name>
    <name type="common">Cryptophyte</name>
    <dbReference type="NCBI Taxonomy" id="905079"/>
    <lineage>
        <taxon>Eukaryota</taxon>
        <taxon>Cryptophyceae</taxon>
        <taxon>Pyrenomonadales</taxon>
        <taxon>Geminigeraceae</taxon>
        <taxon>Guillardia</taxon>
    </lineage>
</organism>
<gene>
    <name evidence="2" type="ORF">GUITHDRAFT_116207</name>
</gene>
<dbReference type="GeneID" id="17294376"/>
<evidence type="ECO:0000313" key="4">
    <source>
        <dbReference type="Proteomes" id="UP000011087"/>
    </source>
</evidence>
<dbReference type="AlphaFoldDB" id="L1IN95"/>
<dbReference type="KEGG" id="gtt:GUITHDRAFT_116207"/>
<keyword evidence="4" id="KW-1185">Reference proteome</keyword>
<evidence type="ECO:0000313" key="3">
    <source>
        <dbReference type="EnsemblProtists" id="EKX37567"/>
    </source>
</evidence>
<protein>
    <submittedName>
        <fullName evidence="2 3">Uncharacterized protein</fullName>
    </submittedName>
</protein>
<dbReference type="RefSeq" id="XP_005824547.1">
    <property type="nucleotide sequence ID" value="XM_005824490.1"/>
</dbReference>
<reference evidence="2 4" key="1">
    <citation type="journal article" date="2012" name="Nature">
        <title>Algal genomes reveal evolutionary mosaicism and the fate of nucleomorphs.</title>
        <authorList>
            <consortium name="DOE Joint Genome Institute"/>
            <person name="Curtis B.A."/>
            <person name="Tanifuji G."/>
            <person name="Burki F."/>
            <person name="Gruber A."/>
            <person name="Irimia M."/>
            <person name="Maruyama S."/>
            <person name="Arias M.C."/>
            <person name="Ball S.G."/>
            <person name="Gile G.H."/>
            <person name="Hirakawa Y."/>
            <person name="Hopkins J.F."/>
            <person name="Kuo A."/>
            <person name="Rensing S.A."/>
            <person name="Schmutz J."/>
            <person name="Symeonidi A."/>
            <person name="Elias M."/>
            <person name="Eveleigh R.J."/>
            <person name="Herman E.K."/>
            <person name="Klute M.J."/>
            <person name="Nakayama T."/>
            <person name="Obornik M."/>
            <person name="Reyes-Prieto A."/>
            <person name="Armbrust E.V."/>
            <person name="Aves S.J."/>
            <person name="Beiko R.G."/>
            <person name="Coutinho P."/>
            <person name="Dacks J.B."/>
            <person name="Durnford D.G."/>
            <person name="Fast N.M."/>
            <person name="Green B.R."/>
            <person name="Grisdale C.J."/>
            <person name="Hempel F."/>
            <person name="Henrissat B."/>
            <person name="Hoppner M.P."/>
            <person name="Ishida K."/>
            <person name="Kim E."/>
            <person name="Koreny L."/>
            <person name="Kroth P.G."/>
            <person name="Liu Y."/>
            <person name="Malik S.B."/>
            <person name="Maier U.G."/>
            <person name="McRose D."/>
            <person name="Mock T."/>
            <person name="Neilson J.A."/>
            <person name="Onodera N.T."/>
            <person name="Poole A.M."/>
            <person name="Pritham E.J."/>
            <person name="Richards T.A."/>
            <person name="Rocap G."/>
            <person name="Roy S.W."/>
            <person name="Sarai C."/>
            <person name="Schaack S."/>
            <person name="Shirato S."/>
            <person name="Slamovits C.H."/>
            <person name="Spencer D.F."/>
            <person name="Suzuki S."/>
            <person name="Worden A.Z."/>
            <person name="Zauner S."/>
            <person name="Barry K."/>
            <person name="Bell C."/>
            <person name="Bharti A.K."/>
            <person name="Crow J.A."/>
            <person name="Grimwood J."/>
            <person name="Kramer R."/>
            <person name="Lindquist E."/>
            <person name="Lucas S."/>
            <person name="Salamov A."/>
            <person name="McFadden G.I."/>
            <person name="Lane C.E."/>
            <person name="Keeling P.J."/>
            <person name="Gray M.W."/>
            <person name="Grigoriev I.V."/>
            <person name="Archibald J.M."/>
        </authorList>
    </citation>
    <scope>NUCLEOTIDE SEQUENCE</scope>
    <source>
        <strain evidence="2 4">CCMP2712</strain>
    </source>
</reference>
<dbReference type="EMBL" id="JH993057">
    <property type="protein sequence ID" value="EKX37567.1"/>
    <property type="molecule type" value="Genomic_DNA"/>
</dbReference>
<sequence length="98" mass="10744">MSDHYSPTSPVSPSSELASPLSFSSLRSSKSLNRRRADSGVTFQAASIPKEHKQSSKDRLLKAAQKFHEADSTIWRLCGYHTTGILQDNTGVSVTRHA</sequence>
<dbReference type="PaxDb" id="55529-EKX37567"/>
<evidence type="ECO:0000256" key="1">
    <source>
        <dbReference type="SAM" id="MobiDB-lite"/>
    </source>
</evidence>
<dbReference type="HOGENOM" id="CLU_2338023_0_0_1"/>
<name>L1IN95_GUITC</name>
<feature type="compositionally biased region" description="Basic and acidic residues" evidence="1">
    <location>
        <begin position="49"/>
        <end position="59"/>
    </location>
</feature>